<evidence type="ECO:0000313" key="2">
    <source>
        <dbReference type="EMBL" id="KAK7473928.1"/>
    </source>
</evidence>
<evidence type="ECO:0000313" key="3">
    <source>
        <dbReference type="Proteomes" id="UP001519460"/>
    </source>
</evidence>
<dbReference type="EMBL" id="JACVVK020000453">
    <property type="protein sequence ID" value="KAK7473928.1"/>
    <property type="molecule type" value="Genomic_DNA"/>
</dbReference>
<protein>
    <submittedName>
        <fullName evidence="2">Uncharacterized protein</fullName>
    </submittedName>
</protein>
<gene>
    <name evidence="2" type="ORF">BaRGS_00034833</name>
</gene>
<reference evidence="2 3" key="1">
    <citation type="journal article" date="2023" name="Sci. Data">
        <title>Genome assembly of the Korean intertidal mud-creeper Batillaria attramentaria.</title>
        <authorList>
            <person name="Patra A.K."/>
            <person name="Ho P.T."/>
            <person name="Jun S."/>
            <person name="Lee S.J."/>
            <person name="Kim Y."/>
            <person name="Won Y.J."/>
        </authorList>
    </citation>
    <scope>NUCLEOTIDE SEQUENCE [LARGE SCALE GENOMIC DNA]</scope>
    <source>
        <strain evidence="2">Wonlab-2016</strain>
    </source>
</reference>
<organism evidence="2 3">
    <name type="scientific">Batillaria attramentaria</name>
    <dbReference type="NCBI Taxonomy" id="370345"/>
    <lineage>
        <taxon>Eukaryota</taxon>
        <taxon>Metazoa</taxon>
        <taxon>Spiralia</taxon>
        <taxon>Lophotrochozoa</taxon>
        <taxon>Mollusca</taxon>
        <taxon>Gastropoda</taxon>
        <taxon>Caenogastropoda</taxon>
        <taxon>Sorbeoconcha</taxon>
        <taxon>Cerithioidea</taxon>
        <taxon>Batillariidae</taxon>
        <taxon>Batillaria</taxon>
    </lineage>
</organism>
<feature type="compositionally biased region" description="Polar residues" evidence="1">
    <location>
        <begin position="226"/>
        <end position="236"/>
    </location>
</feature>
<dbReference type="AlphaFoldDB" id="A0ABD0JGJ4"/>
<sequence>MACRGCLAPVMPDNIIRPSRSAGTVCQSFLAYLEREREVFVWSGVILLLLTDDLIVKSLPYTALRALYCSSRPLRSSDTRRCCCCCDYNDPFTPTTNPLDLVYLYPAGFADATVSRDCNNPFTSTCKSTGSRVCQSVSSRPNPALVGNLLSYTNETPQAMTFTNKSTCTDYDALRSVMENPGYFRWRRIPKVLQRWACNDHTHTHDAAALYCTHYYYPGHSGSSTFSTAPRTLSADSTDRQCAPPPTAFSHPSRGRPADHDTRRCRLCERGRKEKGARESRAGGRLNCADITTTTTTATLRQSVVTATPAGLRQRRDPGRG</sequence>
<dbReference type="Proteomes" id="UP001519460">
    <property type="component" value="Unassembled WGS sequence"/>
</dbReference>
<keyword evidence="3" id="KW-1185">Reference proteome</keyword>
<feature type="region of interest" description="Disordered" evidence="1">
    <location>
        <begin position="226"/>
        <end position="262"/>
    </location>
</feature>
<evidence type="ECO:0000256" key="1">
    <source>
        <dbReference type="SAM" id="MobiDB-lite"/>
    </source>
</evidence>
<proteinExistence type="predicted"/>
<accession>A0ABD0JGJ4</accession>
<comment type="caution">
    <text evidence="2">The sequence shown here is derived from an EMBL/GenBank/DDBJ whole genome shotgun (WGS) entry which is preliminary data.</text>
</comment>
<name>A0ABD0JGJ4_9CAEN</name>